<name>U2YQC1_9SPHN</name>
<dbReference type="SUPFAM" id="SSF56059">
    <property type="entry name" value="Glutathione synthetase ATP-binding domain-like"/>
    <property type="match status" value="1"/>
</dbReference>
<dbReference type="RefSeq" id="WP_021691660.1">
    <property type="nucleotide sequence ID" value="NZ_BASZ01000012.1"/>
</dbReference>
<reference evidence="1 2" key="1">
    <citation type="submission" date="2013-09" db="EMBL/GenBank/DDBJ databases">
        <title>Whole genome shotgun sequence of Novosphingobium tardaugens NBRC 16725.</title>
        <authorList>
            <person name="Isaki S."/>
            <person name="Hosoyama A."/>
            <person name="Tsuchikane K."/>
            <person name="Katsumata H."/>
            <person name="Ando Y."/>
            <person name="Yamazaki S."/>
            <person name="Fujita N."/>
        </authorList>
    </citation>
    <scope>NUCLEOTIDE SEQUENCE [LARGE SCALE GENOMIC DNA]</scope>
    <source>
        <strain evidence="1 2">NBRC 16725</strain>
    </source>
</reference>
<protein>
    <submittedName>
        <fullName evidence="1">Uncharacterized protein</fullName>
    </submittedName>
</protein>
<dbReference type="PANTHER" id="PTHR21621">
    <property type="entry name" value="RIBOSOMAL PROTEIN S6 MODIFICATION PROTEIN"/>
    <property type="match status" value="1"/>
</dbReference>
<dbReference type="PANTHER" id="PTHR21621:SF0">
    <property type="entry name" value="BETA-CITRYLGLUTAMATE SYNTHASE B-RELATED"/>
    <property type="match status" value="1"/>
</dbReference>
<dbReference type="EMBL" id="BASZ01000012">
    <property type="protein sequence ID" value="GAD50842.1"/>
    <property type="molecule type" value="Genomic_DNA"/>
</dbReference>
<dbReference type="eggNOG" id="COG0189">
    <property type="taxonomic scope" value="Bacteria"/>
</dbReference>
<dbReference type="AlphaFoldDB" id="U2YQC1"/>
<dbReference type="KEGG" id="ntd:EGO55_10670"/>
<evidence type="ECO:0000313" key="2">
    <source>
        <dbReference type="Proteomes" id="UP000016568"/>
    </source>
</evidence>
<sequence>MIAIHAKSGQFSPEWIELCNRNGIPYKVVDCFSSDIIEQLRGCRGLLWHWRHNDHYAQLFARQLIASAEELGILVFPSHATSWHYDDKLGQKYLLEACNAPLIPTYAFFDRQRAMDWIAETEFPKVWKLRGGAGSQNVRLVRSAPEARKLVYRAFGPGFRNPRLQPLQERIWHFRRDRSLRSLLDIGRGVGRVIFPHGKNARSPIQKDYIYFQDFVPNNSFDIRIIVIGARAFAIKRLVRKGDFRASGSGSIVYDPVEIPMECVATSFRISSRLRAQSCAFDFVYDGSRWLIVEISYAFTADAYKRCPGYWDDTLNWHAAPVTPELFMLQDLLDTVQSGIHMHA</sequence>
<evidence type="ECO:0000313" key="1">
    <source>
        <dbReference type="EMBL" id="GAD50842.1"/>
    </source>
</evidence>
<dbReference type="GO" id="GO:0009432">
    <property type="term" value="P:SOS response"/>
    <property type="evidence" value="ECO:0007669"/>
    <property type="project" value="TreeGrafter"/>
</dbReference>
<proteinExistence type="predicted"/>
<organism evidence="1 2">
    <name type="scientific">Caenibius tardaugens NBRC 16725</name>
    <dbReference type="NCBI Taxonomy" id="1219035"/>
    <lineage>
        <taxon>Bacteria</taxon>
        <taxon>Pseudomonadati</taxon>
        <taxon>Pseudomonadota</taxon>
        <taxon>Alphaproteobacteria</taxon>
        <taxon>Sphingomonadales</taxon>
        <taxon>Erythrobacteraceae</taxon>
        <taxon>Caenibius</taxon>
    </lineage>
</organism>
<dbReference type="GO" id="GO:0005737">
    <property type="term" value="C:cytoplasm"/>
    <property type="evidence" value="ECO:0007669"/>
    <property type="project" value="TreeGrafter"/>
</dbReference>
<dbReference type="OrthoDB" id="1704979at2"/>
<keyword evidence="2" id="KW-1185">Reference proteome</keyword>
<comment type="caution">
    <text evidence="1">The sequence shown here is derived from an EMBL/GenBank/DDBJ whole genome shotgun (WGS) entry which is preliminary data.</text>
</comment>
<gene>
    <name evidence="1" type="ORF">NT2_12_01045</name>
</gene>
<dbReference type="Gene3D" id="3.30.470.20">
    <property type="entry name" value="ATP-grasp fold, B domain"/>
    <property type="match status" value="1"/>
</dbReference>
<dbReference type="GO" id="GO:0018169">
    <property type="term" value="F:ribosomal S6-glutamic acid ligase activity"/>
    <property type="evidence" value="ECO:0007669"/>
    <property type="project" value="TreeGrafter"/>
</dbReference>
<dbReference type="Proteomes" id="UP000016568">
    <property type="component" value="Unassembled WGS sequence"/>
</dbReference>
<accession>U2YQC1</accession>